<keyword evidence="2 5" id="KW-0378">Hydrolase</keyword>
<dbReference type="PRINTS" id="PR00834">
    <property type="entry name" value="PROTEASES2C"/>
</dbReference>
<evidence type="ECO:0000259" key="4">
    <source>
        <dbReference type="PROSITE" id="PS50106"/>
    </source>
</evidence>
<dbReference type="OrthoDB" id="248175at2"/>
<dbReference type="SMART" id="SM00228">
    <property type="entry name" value="PDZ"/>
    <property type="match status" value="1"/>
</dbReference>
<gene>
    <name evidence="5" type="primary">degP_2</name>
    <name evidence="5" type="ORF">Pan216_07120</name>
</gene>
<evidence type="ECO:0000256" key="2">
    <source>
        <dbReference type="ARBA" id="ARBA00022801"/>
    </source>
</evidence>
<dbReference type="EMBL" id="CP036279">
    <property type="protein sequence ID" value="QDU59879.1"/>
    <property type="molecule type" value="Genomic_DNA"/>
</dbReference>
<dbReference type="KEGG" id="knv:Pan216_07120"/>
<sequence length="375" mass="40282" precursor="true">MPIHGRNLAATMLALSLGTGITASTMTACFLGTDVHAQSAFDDRVRLLEMTASVFESVADAAAPAVVYIESQHVDDTGEVNSEDSGSGVLIRPAQLDHPIVLTNLHVVEGALLDDISITLADGRVITPTDVWADPETDLAFLDLDEPNLPAARLGRSDDLHIGQWVIAIGSPFGLSQSVTHGIISAKQRRQLGIPGNLRMREFIQTDAAINPGNSGGPLLNLRGEVIGVNTAIASESGSSSGVAFSIPADIVHWVMGELLAHGKVRRGFLGVEFPNGFDFRDARRLGLSVARGAAVHRVHPKTPAARAGLKPKDVILEFDGQVVDSDAHLINIVSQTPIGKKVEVKVWRKRREVRLHAVLGDWEQFQVSQRVEEL</sequence>
<dbReference type="SUPFAM" id="SSF50494">
    <property type="entry name" value="Trypsin-like serine proteases"/>
    <property type="match status" value="1"/>
</dbReference>
<dbReference type="InterPro" id="IPR009003">
    <property type="entry name" value="Peptidase_S1_PA"/>
</dbReference>
<dbReference type="Proteomes" id="UP000317093">
    <property type="component" value="Chromosome"/>
</dbReference>
<evidence type="ECO:0000313" key="6">
    <source>
        <dbReference type="Proteomes" id="UP000317093"/>
    </source>
</evidence>
<dbReference type="InterPro" id="IPR001478">
    <property type="entry name" value="PDZ"/>
</dbReference>
<feature type="domain" description="PDZ" evidence="4">
    <location>
        <begin position="286"/>
        <end position="351"/>
    </location>
</feature>
<dbReference type="SUPFAM" id="SSF50156">
    <property type="entry name" value="PDZ domain-like"/>
    <property type="match status" value="1"/>
</dbReference>
<dbReference type="GO" id="GO:0006508">
    <property type="term" value="P:proteolysis"/>
    <property type="evidence" value="ECO:0007669"/>
    <property type="project" value="UniProtKB-KW"/>
</dbReference>
<proteinExistence type="predicted"/>
<dbReference type="InterPro" id="IPR051201">
    <property type="entry name" value="Chloro_Bact_Ser_Proteases"/>
</dbReference>
<dbReference type="Gene3D" id="2.30.42.10">
    <property type="match status" value="1"/>
</dbReference>
<dbReference type="GO" id="GO:0004252">
    <property type="term" value="F:serine-type endopeptidase activity"/>
    <property type="evidence" value="ECO:0007669"/>
    <property type="project" value="InterPro"/>
</dbReference>
<reference evidence="5 6" key="1">
    <citation type="submission" date="2019-02" db="EMBL/GenBank/DDBJ databases">
        <title>Deep-cultivation of Planctomycetes and their phenomic and genomic characterization uncovers novel biology.</title>
        <authorList>
            <person name="Wiegand S."/>
            <person name="Jogler M."/>
            <person name="Boedeker C."/>
            <person name="Pinto D."/>
            <person name="Vollmers J."/>
            <person name="Rivas-Marin E."/>
            <person name="Kohn T."/>
            <person name="Peeters S.H."/>
            <person name="Heuer A."/>
            <person name="Rast P."/>
            <person name="Oberbeckmann S."/>
            <person name="Bunk B."/>
            <person name="Jeske O."/>
            <person name="Meyerdierks A."/>
            <person name="Storesund J.E."/>
            <person name="Kallscheuer N."/>
            <person name="Luecker S."/>
            <person name="Lage O.M."/>
            <person name="Pohl T."/>
            <person name="Merkel B.J."/>
            <person name="Hornburger P."/>
            <person name="Mueller R.-W."/>
            <person name="Bruemmer F."/>
            <person name="Labrenz M."/>
            <person name="Spormann A.M."/>
            <person name="Op den Camp H."/>
            <person name="Overmann J."/>
            <person name="Amann R."/>
            <person name="Jetten M.S.M."/>
            <person name="Mascher T."/>
            <person name="Medema M.H."/>
            <person name="Devos D.P."/>
            <person name="Kaster A.-K."/>
            <person name="Ovreas L."/>
            <person name="Rohde M."/>
            <person name="Galperin M.Y."/>
            <person name="Jogler C."/>
        </authorList>
    </citation>
    <scope>NUCLEOTIDE SEQUENCE [LARGE SCALE GENOMIC DNA]</scope>
    <source>
        <strain evidence="5 6">Pan216</strain>
    </source>
</reference>
<evidence type="ECO:0000313" key="5">
    <source>
        <dbReference type="EMBL" id="QDU59879.1"/>
    </source>
</evidence>
<feature type="signal peptide" evidence="3">
    <location>
        <begin position="1"/>
        <end position="23"/>
    </location>
</feature>
<dbReference type="PROSITE" id="PS51257">
    <property type="entry name" value="PROKAR_LIPOPROTEIN"/>
    <property type="match status" value="1"/>
</dbReference>
<dbReference type="Pfam" id="PF13365">
    <property type="entry name" value="Trypsin_2"/>
    <property type="match status" value="1"/>
</dbReference>
<keyword evidence="3" id="KW-0732">Signal</keyword>
<dbReference type="PANTHER" id="PTHR43343:SF3">
    <property type="entry name" value="PROTEASE DO-LIKE 8, CHLOROPLASTIC"/>
    <property type="match status" value="1"/>
</dbReference>
<dbReference type="PROSITE" id="PS50106">
    <property type="entry name" value="PDZ"/>
    <property type="match status" value="1"/>
</dbReference>
<dbReference type="AlphaFoldDB" id="A0A518AYT3"/>
<keyword evidence="6" id="KW-1185">Reference proteome</keyword>
<keyword evidence="1 5" id="KW-0645">Protease</keyword>
<evidence type="ECO:0000256" key="3">
    <source>
        <dbReference type="SAM" id="SignalP"/>
    </source>
</evidence>
<dbReference type="Pfam" id="PF13180">
    <property type="entry name" value="PDZ_2"/>
    <property type="match status" value="1"/>
</dbReference>
<dbReference type="PANTHER" id="PTHR43343">
    <property type="entry name" value="PEPTIDASE S12"/>
    <property type="match status" value="1"/>
</dbReference>
<dbReference type="EC" id="3.4.21.107" evidence="5"/>
<feature type="chain" id="PRO_5022200130" evidence="3">
    <location>
        <begin position="24"/>
        <end position="375"/>
    </location>
</feature>
<accession>A0A518AYT3</accession>
<dbReference type="Gene3D" id="2.40.10.120">
    <property type="match status" value="1"/>
</dbReference>
<name>A0A518AYT3_9BACT</name>
<protein>
    <submittedName>
        <fullName evidence="5">Periplasmic serine endoprotease DegP</fullName>
        <ecNumber evidence="5">3.4.21.107</ecNumber>
    </submittedName>
</protein>
<organism evidence="5 6">
    <name type="scientific">Kolteria novifilia</name>
    <dbReference type="NCBI Taxonomy" id="2527975"/>
    <lineage>
        <taxon>Bacteria</taxon>
        <taxon>Pseudomonadati</taxon>
        <taxon>Planctomycetota</taxon>
        <taxon>Planctomycetia</taxon>
        <taxon>Kolteriales</taxon>
        <taxon>Kolteriaceae</taxon>
        <taxon>Kolteria</taxon>
    </lineage>
</organism>
<dbReference type="InterPro" id="IPR001940">
    <property type="entry name" value="Peptidase_S1C"/>
</dbReference>
<evidence type="ECO:0000256" key="1">
    <source>
        <dbReference type="ARBA" id="ARBA00022670"/>
    </source>
</evidence>
<dbReference type="RefSeq" id="WP_145254857.1">
    <property type="nucleotide sequence ID" value="NZ_CP036279.1"/>
</dbReference>
<dbReference type="InterPro" id="IPR036034">
    <property type="entry name" value="PDZ_sf"/>
</dbReference>